<dbReference type="EMBL" id="LR798243">
    <property type="protein sequence ID" value="CAB5214946.1"/>
    <property type="molecule type" value="Genomic_DNA"/>
</dbReference>
<proteinExistence type="predicted"/>
<reference evidence="1" key="1">
    <citation type="submission" date="2020-05" db="EMBL/GenBank/DDBJ databases">
        <authorList>
            <person name="Chiriac C."/>
            <person name="Salcher M."/>
            <person name="Ghai R."/>
            <person name="Kavagutti S V."/>
        </authorList>
    </citation>
    <scope>NUCLEOTIDE SEQUENCE</scope>
</reference>
<gene>
    <name evidence="1" type="ORF">UFOVP190_332</name>
</gene>
<sequence length="73" mass="8384">MNELDYCPFCGADEVALETTQTSTNDEWMAQVVCGHCCARGGNYICPELEEARQNAVENWNQKDVRRKRNQRS</sequence>
<evidence type="ECO:0000313" key="1">
    <source>
        <dbReference type="EMBL" id="CAB5214946.1"/>
    </source>
</evidence>
<name>A0A6J7WKL5_9CAUD</name>
<accession>A0A6J7WKL5</accession>
<organism evidence="1">
    <name type="scientific">uncultured Caudovirales phage</name>
    <dbReference type="NCBI Taxonomy" id="2100421"/>
    <lineage>
        <taxon>Viruses</taxon>
        <taxon>Duplodnaviria</taxon>
        <taxon>Heunggongvirae</taxon>
        <taxon>Uroviricota</taxon>
        <taxon>Caudoviricetes</taxon>
        <taxon>Peduoviridae</taxon>
        <taxon>Maltschvirus</taxon>
        <taxon>Maltschvirus maltsch</taxon>
    </lineage>
</organism>
<protein>
    <submittedName>
        <fullName evidence="1">Anti_R_Lar, restriction alleviation protein, Lar family</fullName>
    </submittedName>
</protein>